<protein>
    <submittedName>
        <fullName evidence="2">Uncharacterized protein</fullName>
    </submittedName>
</protein>
<evidence type="ECO:0000313" key="3">
    <source>
        <dbReference type="Proteomes" id="UP001605036"/>
    </source>
</evidence>
<evidence type="ECO:0000313" key="2">
    <source>
        <dbReference type="EMBL" id="KAL2631890.1"/>
    </source>
</evidence>
<reference evidence="2 3" key="1">
    <citation type="submission" date="2024-09" db="EMBL/GenBank/DDBJ databases">
        <title>Chromosome-scale assembly of Riccia fluitans.</title>
        <authorList>
            <person name="Paukszto L."/>
            <person name="Sawicki J."/>
            <person name="Karawczyk K."/>
            <person name="Piernik-Szablinska J."/>
            <person name="Szczecinska M."/>
            <person name="Mazdziarz M."/>
        </authorList>
    </citation>
    <scope>NUCLEOTIDE SEQUENCE [LARGE SCALE GENOMIC DNA]</scope>
    <source>
        <strain evidence="2">Rf_01</strain>
        <tissue evidence="2">Aerial parts of the thallus</tissue>
    </source>
</reference>
<accession>A0ABD1YMK2</accession>
<feature type="compositionally biased region" description="Polar residues" evidence="1">
    <location>
        <begin position="12"/>
        <end position="29"/>
    </location>
</feature>
<comment type="caution">
    <text evidence="2">The sequence shown here is derived from an EMBL/GenBank/DDBJ whole genome shotgun (WGS) entry which is preliminary data.</text>
</comment>
<feature type="region of interest" description="Disordered" evidence="1">
    <location>
        <begin position="99"/>
        <end position="127"/>
    </location>
</feature>
<proteinExistence type="predicted"/>
<dbReference type="AlphaFoldDB" id="A0ABD1YMK2"/>
<evidence type="ECO:0000256" key="1">
    <source>
        <dbReference type="SAM" id="MobiDB-lite"/>
    </source>
</evidence>
<gene>
    <name evidence="2" type="ORF">R1flu_016576</name>
</gene>
<sequence length="127" mass="13278">MEDSEADLLKTSGESGKNTKLSKDTSSLAGQAPEEHIPEAATDSMGNKVVNNALFSPEALITAKKCGFEDKTGNRRYSIHHASAQTRLFATEERETILPAAGVSDGAGRTKPQSAEPGTAAKSSKSG</sequence>
<name>A0ABD1YMK2_9MARC</name>
<feature type="region of interest" description="Disordered" evidence="1">
    <location>
        <begin position="1"/>
        <end position="46"/>
    </location>
</feature>
<dbReference type="Proteomes" id="UP001605036">
    <property type="component" value="Unassembled WGS sequence"/>
</dbReference>
<organism evidence="2 3">
    <name type="scientific">Riccia fluitans</name>
    <dbReference type="NCBI Taxonomy" id="41844"/>
    <lineage>
        <taxon>Eukaryota</taxon>
        <taxon>Viridiplantae</taxon>
        <taxon>Streptophyta</taxon>
        <taxon>Embryophyta</taxon>
        <taxon>Marchantiophyta</taxon>
        <taxon>Marchantiopsida</taxon>
        <taxon>Marchantiidae</taxon>
        <taxon>Marchantiales</taxon>
        <taxon>Ricciaceae</taxon>
        <taxon>Riccia</taxon>
    </lineage>
</organism>
<dbReference type="EMBL" id="JBHFFA010000004">
    <property type="protein sequence ID" value="KAL2631890.1"/>
    <property type="molecule type" value="Genomic_DNA"/>
</dbReference>
<keyword evidence="3" id="KW-1185">Reference proteome</keyword>